<evidence type="ECO:0000313" key="2">
    <source>
        <dbReference type="Proteomes" id="UP000664417"/>
    </source>
</evidence>
<sequence>MTLLFLFSVHALLLQLDQKTIFYLREEIEMRLPDGVVEVKHRDIWIGLRRMRIDNVKDGTSMIYAQGINSMFLLDHRKREYVFATSGSDRRVAQRPLFGLAALENGMLVKRGKFVTPLKETRKIGDFNCRAFELNYPEDFGLTTKIYASELPVFISPRTFLRIWYAAAGVNPPQDVRYILGSLMRELKGVPIQIVSEIEQEGFQIVTTSTITVIERRQDFEPQLFEIPKGYRRGDLAY</sequence>
<evidence type="ECO:0008006" key="3">
    <source>
        <dbReference type="Google" id="ProtNLM"/>
    </source>
</evidence>
<evidence type="ECO:0000313" key="1">
    <source>
        <dbReference type="EMBL" id="MBO1322267.1"/>
    </source>
</evidence>
<name>A0A8J7Q7Q4_9BACT</name>
<organism evidence="1 2">
    <name type="scientific">Acanthopleuribacter pedis</name>
    <dbReference type="NCBI Taxonomy" id="442870"/>
    <lineage>
        <taxon>Bacteria</taxon>
        <taxon>Pseudomonadati</taxon>
        <taxon>Acidobacteriota</taxon>
        <taxon>Holophagae</taxon>
        <taxon>Acanthopleuribacterales</taxon>
        <taxon>Acanthopleuribacteraceae</taxon>
        <taxon>Acanthopleuribacter</taxon>
    </lineage>
</organism>
<dbReference type="AlphaFoldDB" id="A0A8J7Q7Q4"/>
<comment type="caution">
    <text evidence="1">The sequence shown here is derived from an EMBL/GenBank/DDBJ whole genome shotgun (WGS) entry which is preliminary data.</text>
</comment>
<reference evidence="1" key="1">
    <citation type="submission" date="2021-03" db="EMBL/GenBank/DDBJ databases">
        <authorList>
            <person name="Wang G."/>
        </authorList>
    </citation>
    <scope>NUCLEOTIDE SEQUENCE</scope>
    <source>
        <strain evidence="1">KCTC 12899</strain>
    </source>
</reference>
<protein>
    <recommendedName>
        <fullName evidence="3">DUF4412 domain-containing protein</fullName>
    </recommendedName>
</protein>
<dbReference type="Proteomes" id="UP000664417">
    <property type="component" value="Unassembled WGS sequence"/>
</dbReference>
<keyword evidence="2" id="KW-1185">Reference proteome</keyword>
<dbReference type="RefSeq" id="WP_207862238.1">
    <property type="nucleotide sequence ID" value="NZ_JAFREP010000033.1"/>
</dbReference>
<dbReference type="EMBL" id="JAFREP010000033">
    <property type="protein sequence ID" value="MBO1322267.1"/>
    <property type="molecule type" value="Genomic_DNA"/>
</dbReference>
<accession>A0A8J7Q7Q4</accession>
<proteinExistence type="predicted"/>
<gene>
    <name evidence="1" type="ORF">J3U88_27590</name>
</gene>